<dbReference type="STRING" id="1385513.N780_14490"/>
<evidence type="ECO:0000256" key="4">
    <source>
        <dbReference type="ARBA" id="ARBA00023014"/>
    </source>
</evidence>
<dbReference type="InterPro" id="IPR005805">
    <property type="entry name" value="Rieske_Fe-S_prot_C"/>
</dbReference>
<name>A0A0A2VG31_9BACI</name>
<dbReference type="GO" id="GO:0004497">
    <property type="term" value="F:monooxygenase activity"/>
    <property type="evidence" value="ECO:0007669"/>
    <property type="project" value="UniProtKB-ARBA"/>
</dbReference>
<organism evidence="7 8">
    <name type="scientific">Pontibacillus chungwhensis BH030062</name>
    <dbReference type="NCBI Taxonomy" id="1385513"/>
    <lineage>
        <taxon>Bacteria</taxon>
        <taxon>Bacillati</taxon>
        <taxon>Bacillota</taxon>
        <taxon>Bacilli</taxon>
        <taxon>Bacillales</taxon>
        <taxon>Bacillaceae</taxon>
        <taxon>Pontibacillus</taxon>
    </lineage>
</organism>
<keyword evidence="3" id="KW-0408">Iron</keyword>
<dbReference type="eggNOG" id="COG0665">
    <property type="taxonomic scope" value="Bacteria"/>
</dbReference>
<dbReference type="InterPro" id="IPR038010">
    <property type="entry name" value="YhfW_C"/>
</dbReference>
<dbReference type="InterPro" id="IPR036922">
    <property type="entry name" value="Rieske_2Fe-2S_sf"/>
</dbReference>
<dbReference type="CDD" id="cd03477">
    <property type="entry name" value="Rieske_YhfW_C"/>
    <property type="match status" value="1"/>
</dbReference>
<evidence type="ECO:0000259" key="6">
    <source>
        <dbReference type="PROSITE" id="PS51296"/>
    </source>
</evidence>
<dbReference type="InterPro" id="IPR017941">
    <property type="entry name" value="Rieske_2Fe-2S"/>
</dbReference>
<comment type="caution">
    <text evidence="7">The sequence shown here is derived from an EMBL/GenBank/DDBJ whole genome shotgun (WGS) entry which is preliminary data.</text>
</comment>
<proteinExistence type="predicted"/>
<dbReference type="PANTHER" id="PTHR13847">
    <property type="entry name" value="SARCOSINE DEHYDROGENASE-RELATED"/>
    <property type="match status" value="1"/>
</dbReference>
<evidence type="ECO:0000256" key="1">
    <source>
        <dbReference type="ARBA" id="ARBA00022714"/>
    </source>
</evidence>
<dbReference type="OrthoDB" id="9767869at2"/>
<dbReference type="AlphaFoldDB" id="A0A0A2VG31"/>
<dbReference type="SUPFAM" id="SSF51905">
    <property type="entry name" value="FAD/NAD(P)-binding domain"/>
    <property type="match status" value="1"/>
</dbReference>
<dbReference type="Gene3D" id="3.30.9.10">
    <property type="entry name" value="D-Amino Acid Oxidase, subunit A, domain 2"/>
    <property type="match status" value="1"/>
</dbReference>
<dbReference type="GO" id="GO:0005737">
    <property type="term" value="C:cytoplasm"/>
    <property type="evidence" value="ECO:0007669"/>
    <property type="project" value="TreeGrafter"/>
</dbReference>
<dbReference type="Gene3D" id="3.50.50.60">
    <property type="entry name" value="FAD/NAD(P)-binding domain"/>
    <property type="match status" value="1"/>
</dbReference>
<dbReference type="GO" id="GO:0051537">
    <property type="term" value="F:2 iron, 2 sulfur cluster binding"/>
    <property type="evidence" value="ECO:0007669"/>
    <property type="project" value="UniProtKB-KW"/>
</dbReference>
<accession>A0A0A2VG31</accession>
<keyword evidence="8" id="KW-1185">Reference proteome</keyword>
<dbReference type="GO" id="GO:0016705">
    <property type="term" value="F:oxidoreductase activity, acting on paired donors, with incorporation or reduction of molecular oxygen"/>
    <property type="evidence" value="ECO:0007669"/>
    <property type="project" value="UniProtKB-ARBA"/>
</dbReference>
<keyword evidence="2" id="KW-0479">Metal-binding</keyword>
<evidence type="ECO:0000313" key="8">
    <source>
        <dbReference type="Proteomes" id="UP000030153"/>
    </source>
</evidence>
<feature type="domain" description="Rieske" evidence="6">
    <location>
        <begin position="423"/>
        <end position="508"/>
    </location>
</feature>
<evidence type="ECO:0000256" key="2">
    <source>
        <dbReference type="ARBA" id="ARBA00022723"/>
    </source>
</evidence>
<dbReference type="FunFam" id="2.102.10.10:FF:000014">
    <property type="entry name" value="Oxidoreductase, FAD dependent"/>
    <property type="match status" value="1"/>
</dbReference>
<dbReference type="PANTHER" id="PTHR13847:SF274">
    <property type="entry name" value="RIESKE 2FE-2S IRON-SULFUR PROTEIN YHFW-RELATED"/>
    <property type="match status" value="1"/>
</dbReference>
<keyword evidence="5" id="KW-1015">Disulfide bond</keyword>
<evidence type="ECO:0000313" key="7">
    <source>
        <dbReference type="EMBL" id="KGP92590.1"/>
    </source>
</evidence>
<dbReference type="Pfam" id="PF00355">
    <property type="entry name" value="Rieske"/>
    <property type="match status" value="1"/>
</dbReference>
<reference evidence="7 8" key="1">
    <citation type="submission" date="2013-08" db="EMBL/GenBank/DDBJ databases">
        <title>Genome of Pontibacillus chungwhensis.</title>
        <authorList>
            <person name="Wang Q."/>
            <person name="Wang G."/>
        </authorList>
    </citation>
    <scope>NUCLEOTIDE SEQUENCE [LARGE SCALE GENOMIC DNA]</scope>
    <source>
        <strain evidence="7 8">BH030062</strain>
    </source>
</reference>
<dbReference type="GO" id="GO:0016020">
    <property type="term" value="C:membrane"/>
    <property type="evidence" value="ECO:0007669"/>
    <property type="project" value="InterPro"/>
</dbReference>
<protein>
    <submittedName>
        <fullName evidence="7">(2Fe-2S)-binding protein</fullName>
    </submittedName>
</protein>
<dbReference type="Proteomes" id="UP000030153">
    <property type="component" value="Unassembled WGS sequence"/>
</dbReference>
<keyword evidence="4" id="KW-0411">Iron-sulfur</keyword>
<evidence type="ECO:0000256" key="3">
    <source>
        <dbReference type="ARBA" id="ARBA00023004"/>
    </source>
</evidence>
<sequence>MTRKQNARLANEETLWMKQTDLPEFESLKEDIQVDVGIVGAGITGVTLAYLLSKEGMSVALLDADRILHGTTGHTTAKVSAQHDLIYDELIHHFGVEQARKYYRANQEALEFIQDLVEKEEIKCQFTTEDAYIYGISEANNQKIEQEAKAYETLRIEGEIIDRLPIDLSIKKGIVMRNQAQFNPLSYLQHLVRDMMKENVHIFEQTVATDVEEGTDPKIVTKNGAKVTCKSIVSASHFPFYDGKGFFFSRMYAERSYIVAAKTDQSLEGMYLSADQPKRSIRTTSFKGQNYVLLGGESHKTGQSDSSKQHFEALENFGRRHFNLSGTVQQWGAQDLITMDKVPYIGHLTSRHSNIFVATGYRKWGMTSGTAAALLLKDLIQEKKNPYEDLFTPTRFYADPSIKHFLTQNTNVASQFLKGKVSFNTNSVDDLHPGEGSTIIHNAQKAGAYKDESGNVHVVDTTCTHLGCEVEWNAEEKSWDCPCHGSRFSYDGTVLEGPADKPLKRLDE</sequence>
<dbReference type="SUPFAM" id="SSF50022">
    <property type="entry name" value="ISP domain"/>
    <property type="match status" value="1"/>
</dbReference>
<dbReference type="RefSeq" id="WP_084599323.1">
    <property type="nucleotide sequence ID" value="NZ_AVBG01000002.1"/>
</dbReference>
<gene>
    <name evidence="7" type="ORF">N780_14490</name>
</gene>
<dbReference type="PRINTS" id="PR00162">
    <property type="entry name" value="RIESKE"/>
</dbReference>
<dbReference type="EMBL" id="AVBG01000002">
    <property type="protein sequence ID" value="KGP92590.1"/>
    <property type="molecule type" value="Genomic_DNA"/>
</dbReference>
<evidence type="ECO:0000256" key="5">
    <source>
        <dbReference type="ARBA" id="ARBA00023157"/>
    </source>
</evidence>
<dbReference type="Pfam" id="PF01266">
    <property type="entry name" value="DAO"/>
    <property type="match status" value="1"/>
</dbReference>
<keyword evidence="1" id="KW-0001">2Fe-2S</keyword>
<dbReference type="GO" id="GO:0046872">
    <property type="term" value="F:metal ion binding"/>
    <property type="evidence" value="ECO:0007669"/>
    <property type="project" value="UniProtKB-KW"/>
</dbReference>
<dbReference type="eggNOG" id="COG0723">
    <property type="taxonomic scope" value="Bacteria"/>
</dbReference>
<dbReference type="InterPro" id="IPR036188">
    <property type="entry name" value="FAD/NAD-bd_sf"/>
</dbReference>
<dbReference type="InterPro" id="IPR006076">
    <property type="entry name" value="FAD-dep_OxRdtase"/>
</dbReference>
<dbReference type="PROSITE" id="PS51296">
    <property type="entry name" value="RIESKE"/>
    <property type="match status" value="1"/>
</dbReference>
<dbReference type="Gene3D" id="2.102.10.10">
    <property type="entry name" value="Rieske [2Fe-2S] iron-sulphur domain"/>
    <property type="match status" value="1"/>
</dbReference>